<proteinExistence type="inferred from homology"/>
<dbReference type="AlphaFoldDB" id="A0A0D1XBX6"/>
<evidence type="ECO:0000259" key="4">
    <source>
        <dbReference type="PROSITE" id="PS50249"/>
    </source>
</evidence>
<reference evidence="5 6" key="1">
    <citation type="submission" date="2015-01" db="EMBL/GenBank/DDBJ databases">
        <title>The Genome Sequence of Exophiala sideris CBS121828.</title>
        <authorList>
            <consortium name="The Broad Institute Genomics Platform"/>
            <person name="Cuomo C."/>
            <person name="de Hoog S."/>
            <person name="Gorbushina A."/>
            <person name="Stielow B."/>
            <person name="Teixiera M."/>
            <person name="Abouelleil A."/>
            <person name="Chapman S.B."/>
            <person name="Priest M."/>
            <person name="Young S.K."/>
            <person name="Wortman J."/>
            <person name="Nusbaum C."/>
            <person name="Birren B."/>
        </authorList>
    </citation>
    <scope>NUCLEOTIDE SEQUENCE [LARGE SCALE GENOMIC DNA]</scope>
    <source>
        <strain evidence="5 6">CBS 121828</strain>
    </source>
</reference>
<feature type="region of interest" description="Disordered" evidence="3">
    <location>
        <begin position="216"/>
        <end position="259"/>
    </location>
</feature>
<comment type="subcellular location">
    <subcellularLocation>
        <location evidence="2">Cytoplasm</location>
    </subcellularLocation>
    <subcellularLocation>
        <location evidence="2">Nucleus</location>
    </subcellularLocation>
</comment>
<organism evidence="5 6">
    <name type="scientific">Exophiala sideris</name>
    <dbReference type="NCBI Taxonomy" id="1016849"/>
    <lineage>
        <taxon>Eukaryota</taxon>
        <taxon>Fungi</taxon>
        <taxon>Dikarya</taxon>
        <taxon>Ascomycota</taxon>
        <taxon>Pezizomycotina</taxon>
        <taxon>Eurotiomycetes</taxon>
        <taxon>Chaetothyriomycetidae</taxon>
        <taxon>Chaetothyriales</taxon>
        <taxon>Herpotrichiellaceae</taxon>
        <taxon>Exophiala</taxon>
    </lineage>
</organism>
<dbReference type="InterPro" id="IPR000555">
    <property type="entry name" value="JAMM/MPN+_dom"/>
</dbReference>
<keyword evidence="2" id="KW-0539">Nucleus</keyword>
<evidence type="ECO:0000313" key="5">
    <source>
        <dbReference type="EMBL" id="KIV85421.1"/>
    </source>
</evidence>
<comment type="similarity">
    <text evidence="1 2">Belongs to the peptidase M67A family. CSN6 subfamily.</text>
</comment>
<accession>A0A0D1XBX6</accession>
<dbReference type="CDD" id="cd08063">
    <property type="entry name" value="MPN_CSN6"/>
    <property type="match status" value="1"/>
</dbReference>
<protein>
    <recommendedName>
        <fullName evidence="2">COP9 signalosome complex subunit 6</fullName>
    </recommendedName>
</protein>
<dbReference type="InterPro" id="IPR037518">
    <property type="entry name" value="MPN"/>
</dbReference>
<comment type="function">
    <text evidence="2">Component of the COP9 signalosome complex (CSN), a complex involved in various cellular and developmental processes.</text>
</comment>
<dbReference type="Proteomes" id="UP000053599">
    <property type="component" value="Unassembled WGS sequence"/>
</dbReference>
<dbReference type="InterPro" id="IPR033859">
    <property type="entry name" value="MPN_CSN6"/>
</dbReference>
<evidence type="ECO:0000256" key="3">
    <source>
        <dbReference type="SAM" id="MobiDB-lite"/>
    </source>
</evidence>
<name>A0A0D1XBX6_9EURO</name>
<feature type="compositionally biased region" description="Polar residues" evidence="3">
    <location>
        <begin position="219"/>
        <end position="229"/>
    </location>
</feature>
<dbReference type="Gene3D" id="3.40.140.10">
    <property type="entry name" value="Cytidine Deaminase, domain 2"/>
    <property type="match status" value="1"/>
</dbReference>
<feature type="compositionally biased region" description="Polar residues" evidence="3">
    <location>
        <begin position="247"/>
        <end position="258"/>
    </location>
</feature>
<dbReference type="Pfam" id="PF01398">
    <property type="entry name" value="JAB"/>
    <property type="match status" value="1"/>
</dbReference>
<dbReference type="PANTHER" id="PTHR10540">
    <property type="entry name" value="EUKARYOTIC TRANSLATION INITIATION FACTOR 3 SUBUNIT F-RELATED"/>
    <property type="match status" value="1"/>
</dbReference>
<dbReference type="EMBL" id="KN846951">
    <property type="protein sequence ID" value="KIV85421.1"/>
    <property type="molecule type" value="Genomic_DNA"/>
</dbReference>
<evidence type="ECO:0000313" key="6">
    <source>
        <dbReference type="Proteomes" id="UP000053599"/>
    </source>
</evidence>
<dbReference type="PROSITE" id="PS50249">
    <property type="entry name" value="MPN"/>
    <property type="match status" value="1"/>
</dbReference>
<keyword evidence="2" id="KW-0736">Signalosome</keyword>
<feature type="domain" description="MPN" evidence="4">
    <location>
        <begin position="21"/>
        <end position="165"/>
    </location>
</feature>
<dbReference type="GO" id="GO:0008237">
    <property type="term" value="F:metallopeptidase activity"/>
    <property type="evidence" value="ECO:0007669"/>
    <property type="project" value="InterPro"/>
</dbReference>
<dbReference type="OrthoDB" id="1378at2759"/>
<keyword evidence="2" id="KW-0963">Cytoplasm</keyword>
<dbReference type="GO" id="GO:0000338">
    <property type="term" value="P:protein deneddylation"/>
    <property type="evidence" value="ECO:0007669"/>
    <property type="project" value="InterPro"/>
</dbReference>
<feature type="compositionally biased region" description="Basic and acidic residues" evidence="3">
    <location>
        <begin position="233"/>
        <end position="244"/>
    </location>
</feature>
<dbReference type="GO" id="GO:0008180">
    <property type="term" value="C:COP9 signalosome"/>
    <property type="evidence" value="ECO:0007669"/>
    <property type="project" value="UniProtKB-UniRule"/>
</dbReference>
<gene>
    <name evidence="5" type="ORF">PV11_01117</name>
</gene>
<feature type="region of interest" description="Disordered" evidence="3">
    <location>
        <begin position="387"/>
        <end position="415"/>
    </location>
</feature>
<dbReference type="PANTHER" id="PTHR10540:SF8">
    <property type="entry name" value="COP9 SIGNALOSOME COMPLEX SUBUNIT 6"/>
    <property type="match status" value="1"/>
</dbReference>
<sequence>MAEGTQNPLISSKPSDTGLTVSLHPLVLLTVSDQITRQSVRKQKTPVAGALLGQQRGREITAEHAFPVELIHTSEGKWQFNEEWMEMRIQQYKDVHKAPALECVGWFTLCPESGPLSEQVPLQKQAVTFSGDSAILLALHPESITAGETTGGKLPISVYESVLEGDHPKDEGSMQVDGQESSDIKFRHLPYTIDTDETEMIAIDYVAKGAGSAIAVDDSVSQEPSTKPAETTPPDKKGKKRADLPPDSTSPETTNGVADTNYALSPEEQDQVANVTTRLNSVKMLQSRISLLRSFIQTLPPSYITDQESAAITPTNPDPSHLPHLRNIQALLTRLSLLTPVDSASTAQPLVAASRAQSNDVALASMLALLGQDIQALSELGRKFSTVESSRGVKSKHGAGQKSATGGAGNSFEGLGESDGRFGGVAMSNTGGMMV</sequence>
<dbReference type="HOGENOM" id="CLU_027018_2_0_1"/>
<evidence type="ECO:0000256" key="1">
    <source>
        <dbReference type="ARBA" id="ARBA00010893"/>
    </source>
</evidence>
<dbReference type="STRING" id="1016849.A0A0D1XBX6"/>
<dbReference type="GO" id="GO:0005737">
    <property type="term" value="C:cytoplasm"/>
    <property type="evidence" value="ECO:0007669"/>
    <property type="project" value="UniProtKB-SubCell"/>
</dbReference>
<evidence type="ECO:0000256" key="2">
    <source>
        <dbReference type="RuleBase" id="RU367006"/>
    </source>
</evidence>